<dbReference type="InterPro" id="IPR011611">
    <property type="entry name" value="PfkB_dom"/>
</dbReference>
<dbReference type="AlphaFoldDB" id="A0A1E3PLN3"/>
<dbReference type="Pfam" id="PF00294">
    <property type="entry name" value="PfkB"/>
    <property type="match status" value="1"/>
</dbReference>
<evidence type="ECO:0000259" key="1">
    <source>
        <dbReference type="Pfam" id="PF00294"/>
    </source>
</evidence>
<keyword evidence="2" id="KW-0418">Kinase</keyword>
<dbReference type="STRING" id="857566.A0A1E3PLN3"/>
<organism evidence="2 3">
    <name type="scientific">Nadsonia fulvescens var. elongata DSM 6958</name>
    <dbReference type="NCBI Taxonomy" id="857566"/>
    <lineage>
        <taxon>Eukaryota</taxon>
        <taxon>Fungi</taxon>
        <taxon>Dikarya</taxon>
        <taxon>Ascomycota</taxon>
        <taxon>Saccharomycotina</taxon>
        <taxon>Dipodascomycetes</taxon>
        <taxon>Dipodascales</taxon>
        <taxon>Dipodascales incertae sedis</taxon>
        <taxon>Nadsonia</taxon>
    </lineage>
</organism>
<keyword evidence="2" id="KW-0808">Transferase</keyword>
<dbReference type="OrthoDB" id="497927at2759"/>
<gene>
    <name evidence="2" type="ORF">NADFUDRAFT_24005</name>
</gene>
<dbReference type="PANTHER" id="PTHR47098">
    <property type="entry name" value="PROTEIN MAK32"/>
    <property type="match status" value="1"/>
</dbReference>
<evidence type="ECO:0000313" key="3">
    <source>
        <dbReference type="Proteomes" id="UP000095009"/>
    </source>
</evidence>
<protein>
    <submittedName>
        <fullName evidence="2">Ribokinase-like protein</fullName>
    </submittedName>
</protein>
<feature type="domain" description="Carbohydrate kinase PfkB" evidence="1">
    <location>
        <begin position="148"/>
        <end position="328"/>
    </location>
</feature>
<evidence type="ECO:0000313" key="2">
    <source>
        <dbReference type="EMBL" id="ODQ65852.1"/>
    </source>
</evidence>
<dbReference type="GO" id="GO:0016301">
    <property type="term" value="F:kinase activity"/>
    <property type="evidence" value="ECO:0007669"/>
    <property type="project" value="UniProtKB-KW"/>
</dbReference>
<keyword evidence="3" id="KW-1185">Reference proteome</keyword>
<dbReference type="SUPFAM" id="SSF53613">
    <property type="entry name" value="Ribokinase-like"/>
    <property type="match status" value="1"/>
</dbReference>
<name>A0A1E3PLN3_9ASCO</name>
<reference evidence="2 3" key="1">
    <citation type="journal article" date="2016" name="Proc. Natl. Acad. Sci. U.S.A.">
        <title>Comparative genomics of biotechnologically important yeasts.</title>
        <authorList>
            <person name="Riley R."/>
            <person name="Haridas S."/>
            <person name="Wolfe K.H."/>
            <person name="Lopes M.R."/>
            <person name="Hittinger C.T."/>
            <person name="Goeker M."/>
            <person name="Salamov A.A."/>
            <person name="Wisecaver J.H."/>
            <person name="Long T.M."/>
            <person name="Calvey C.H."/>
            <person name="Aerts A.L."/>
            <person name="Barry K.W."/>
            <person name="Choi C."/>
            <person name="Clum A."/>
            <person name="Coughlan A.Y."/>
            <person name="Deshpande S."/>
            <person name="Douglass A.P."/>
            <person name="Hanson S.J."/>
            <person name="Klenk H.-P."/>
            <person name="LaButti K.M."/>
            <person name="Lapidus A."/>
            <person name="Lindquist E.A."/>
            <person name="Lipzen A.M."/>
            <person name="Meier-Kolthoff J.P."/>
            <person name="Ohm R.A."/>
            <person name="Otillar R.P."/>
            <person name="Pangilinan J.L."/>
            <person name="Peng Y."/>
            <person name="Rokas A."/>
            <person name="Rosa C.A."/>
            <person name="Scheuner C."/>
            <person name="Sibirny A.A."/>
            <person name="Slot J.C."/>
            <person name="Stielow J.B."/>
            <person name="Sun H."/>
            <person name="Kurtzman C.P."/>
            <person name="Blackwell M."/>
            <person name="Grigoriev I.V."/>
            <person name="Jeffries T.W."/>
        </authorList>
    </citation>
    <scope>NUCLEOTIDE SEQUENCE [LARGE SCALE GENOMIC DNA]</scope>
    <source>
        <strain evidence="2 3">DSM 6958</strain>
    </source>
</reference>
<dbReference type="EMBL" id="KV454409">
    <property type="protein sequence ID" value="ODQ65852.1"/>
    <property type="molecule type" value="Genomic_DNA"/>
</dbReference>
<dbReference type="Proteomes" id="UP000095009">
    <property type="component" value="Unassembled WGS sequence"/>
</dbReference>
<sequence length="361" mass="39866">MNSLPLLFTSMGMFILDEIHFDDSCCSNGEPVQSSQYDIIGGAGTYGVIGARFFLEAPHRSKQIGWILDIGQDFPPHVMAEISGWQTLAIVRADQGRLTTRGWNQYGADEARKFKYLTEKIRIEVEDLIKEDGGTLMNTKCLHVISSPDRCTNIYTKLTTARIENSNDDSELIIMWEPVPTSCVAENLDAVILALINVDIFSPNVLEAALLFGDSEPTEPIEIERLGLRLIKYMVKGPHSLIILRAGKLGCVVIHKQWPDASSPKIDWYPAYHSKITTSDKIVDPTGCGNAFMGGFAIGYMTGVNGADAHLGAIYGNIAAGLIIEQIGMPKLQLGGAGSHELWNGETIDERLVRYKNWYNK</sequence>
<dbReference type="InterPro" id="IPR029056">
    <property type="entry name" value="Ribokinase-like"/>
</dbReference>
<accession>A0A1E3PLN3</accession>
<dbReference type="Gene3D" id="3.40.1190.20">
    <property type="match status" value="1"/>
</dbReference>
<proteinExistence type="predicted"/>
<dbReference type="PANTHER" id="PTHR47098:SF2">
    <property type="entry name" value="PROTEIN MAK32"/>
    <property type="match status" value="1"/>
</dbReference>